<dbReference type="InterPro" id="IPR015424">
    <property type="entry name" value="PyrdxlP-dep_Trfase"/>
</dbReference>
<dbReference type="PANTHER" id="PTHR43525:SF2">
    <property type="entry name" value="CYSTATHIONINE BETA-LYASE-RELATED"/>
    <property type="match status" value="1"/>
</dbReference>
<organism evidence="7 8">
    <name type="scientific">Luteococcus japonicus LSP_Lj1</name>
    <dbReference type="NCBI Taxonomy" id="1255658"/>
    <lineage>
        <taxon>Bacteria</taxon>
        <taxon>Bacillati</taxon>
        <taxon>Actinomycetota</taxon>
        <taxon>Actinomycetes</taxon>
        <taxon>Propionibacteriales</taxon>
        <taxon>Propionibacteriaceae</taxon>
        <taxon>Luteococcus</taxon>
    </lineage>
</organism>
<dbReference type="STRING" id="1255658.FM114_12935"/>
<feature type="domain" description="Aminotransferase class I/classII large" evidence="6">
    <location>
        <begin position="53"/>
        <end position="378"/>
    </location>
</feature>
<evidence type="ECO:0000313" key="7">
    <source>
        <dbReference type="EMBL" id="SJN41645.1"/>
    </source>
</evidence>
<comment type="similarity">
    <text evidence="5">Belongs to the class-II pyridoxal-phosphate-dependent aminotransferase family. MalY/PatB cystathionine beta-lyase subfamily.</text>
</comment>
<evidence type="ECO:0000256" key="3">
    <source>
        <dbReference type="ARBA" id="ARBA00022898"/>
    </source>
</evidence>
<dbReference type="EC" id="4.4.1.13" evidence="2"/>
<comment type="cofactor">
    <cofactor evidence="1">
        <name>pyridoxal 5'-phosphate</name>
        <dbReference type="ChEBI" id="CHEBI:597326"/>
    </cofactor>
</comment>
<evidence type="ECO:0000256" key="2">
    <source>
        <dbReference type="ARBA" id="ARBA00012224"/>
    </source>
</evidence>
<proteinExistence type="inferred from homology"/>
<protein>
    <recommendedName>
        <fullName evidence="2">cysteine-S-conjugate beta-lyase</fullName>
        <ecNumber evidence="2">4.4.1.13</ecNumber>
    </recommendedName>
</protein>
<evidence type="ECO:0000259" key="6">
    <source>
        <dbReference type="Pfam" id="PF00155"/>
    </source>
</evidence>
<evidence type="ECO:0000256" key="1">
    <source>
        <dbReference type="ARBA" id="ARBA00001933"/>
    </source>
</evidence>
<evidence type="ECO:0000256" key="4">
    <source>
        <dbReference type="ARBA" id="ARBA00023239"/>
    </source>
</evidence>
<dbReference type="CDD" id="cd00609">
    <property type="entry name" value="AAT_like"/>
    <property type="match status" value="1"/>
</dbReference>
<dbReference type="AlphaFoldDB" id="A0A1R4KBW1"/>
<dbReference type="Proteomes" id="UP000188342">
    <property type="component" value="Unassembled WGS sequence"/>
</dbReference>
<dbReference type="Pfam" id="PF00155">
    <property type="entry name" value="Aminotran_1_2"/>
    <property type="match status" value="1"/>
</dbReference>
<dbReference type="PANTHER" id="PTHR43525">
    <property type="entry name" value="PROTEIN MALY"/>
    <property type="match status" value="1"/>
</dbReference>
<dbReference type="Gene3D" id="3.40.640.10">
    <property type="entry name" value="Type I PLP-dependent aspartate aminotransferase-like (Major domain)"/>
    <property type="match status" value="1"/>
</dbReference>
<dbReference type="EMBL" id="FUKQ01000047">
    <property type="protein sequence ID" value="SJN41645.1"/>
    <property type="molecule type" value="Genomic_DNA"/>
</dbReference>
<reference evidence="7 8" key="1">
    <citation type="submission" date="2017-02" db="EMBL/GenBank/DDBJ databases">
        <authorList>
            <person name="Peterson S.W."/>
        </authorList>
    </citation>
    <scope>NUCLEOTIDE SEQUENCE [LARGE SCALE GENOMIC DNA]</scope>
    <source>
        <strain evidence="7 8">LSP_Lj1</strain>
    </source>
</reference>
<keyword evidence="3" id="KW-0663">Pyridoxal phosphate</keyword>
<dbReference type="GO" id="GO:0047804">
    <property type="term" value="F:cysteine-S-conjugate beta-lyase activity"/>
    <property type="evidence" value="ECO:0007669"/>
    <property type="project" value="UniProtKB-EC"/>
</dbReference>
<evidence type="ECO:0000313" key="8">
    <source>
        <dbReference type="Proteomes" id="UP000188342"/>
    </source>
</evidence>
<dbReference type="InterPro" id="IPR015422">
    <property type="entry name" value="PyrdxlP-dep_Trfase_small"/>
</dbReference>
<dbReference type="InterPro" id="IPR051798">
    <property type="entry name" value="Class-II_PLP-Dep_Aminotrans"/>
</dbReference>
<dbReference type="Gene3D" id="3.90.1150.10">
    <property type="entry name" value="Aspartate Aminotransferase, domain 1"/>
    <property type="match status" value="1"/>
</dbReference>
<keyword evidence="4 7" id="KW-0456">Lyase</keyword>
<dbReference type="GO" id="GO:0030170">
    <property type="term" value="F:pyridoxal phosphate binding"/>
    <property type="evidence" value="ECO:0007669"/>
    <property type="project" value="InterPro"/>
</dbReference>
<name>A0A1R4KBW1_9ACTN</name>
<accession>A0A1R4KBW1</accession>
<evidence type="ECO:0000256" key="5">
    <source>
        <dbReference type="ARBA" id="ARBA00037974"/>
    </source>
</evidence>
<sequence length="391" mass="42260">MTNFDALTPEALRARGSMKWNRRGPEVLPMWVAEMDYPLADPVAAAIDEVVARQGFGYAEVDDRVPRAFADFAARRLGMTVNPGWTTVVPHVLAGIEIAVDVFTPKDAGVVVTTPAYMHFLVIPGLTWREAVEVPLLETPGAATVDEQWHLDLEGIERAFANGARSLILCQPYNPVGKVFSREELAELARIVARYDGWVISDEIHAPLTLPAIRHLAYSEVDETAASHCVTITSASKSFSMPGLPCATVSLHTQAGHDRFVTNAHPDHLYGATTLGIEANVAAFTGGDEWLDGALAKIAQNVARTKAFVDAELPDVRYVPGDATYFAWLDLREAGLGDDPAAWVLDKGKLWMNPGGDFGANGKGFCRLNLATTSAILDDGLGRLKAALDAR</sequence>
<dbReference type="InterPro" id="IPR015421">
    <property type="entry name" value="PyrdxlP-dep_Trfase_major"/>
</dbReference>
<dbReference type="RefSeq" id="WP_179110708.1">
    <property type="nucleotide sequence ID" value="NZ_FUKQ01000047.1"/>
</dbReference>
<keyword evidence="8" id="KW-1185">Reference proteome</keyword>
<gene>
    <name evidence="7" type="ORF">FM114_12935</name>
</gene>
<dbReference type="SUPFAM" id="SSF53383">
    <property type="entry name" value="PLP-dependent transferases"/>
    <property type="match status" value="1"/>
</dbReference>
<dbReference type="InterPro" id="IPR004839">
    <property type="entry name" value="Aminotransferase_I/II_large"/>
</dbReference>